<sequence length="78" mass="8915">MDFINVTLNNGRSKMVLRQSLAGRNQVHGWLLPRSTHWGVIHELALEDKPFMDVIPQPMLAATTQLDLMPVTFLEMSR</sequence>
<name>A0AB34FIJ0_9HYPO</name>
<organism evidence="1 2">
    <name type="scientific">Purpureocillium lavendulum</name>
    <dbReference type="NCBI Taxonomy" id="1247861"/>
    <lineage>
        <taxon>Eukaryota</taxon>
        <taxon>Fungi</taxon>
        <taxon>Dikarya</taxon>
        <taxon>Ascomycota</taxon>
        <taxon>Pezizomycotina</taxon>
        <taxon>Sordariomycetes</taxon>
        <taxon>Hypocreomycetidae</taxon>
        <taxon>Hypocreales</taxon>
        <taxon>Ophiocordycipitaceae</taxon>
        <taxon>Purpureocillium</taxon>
    </lineage>
</organism>
<evidence type="ECO:0000313" key="2">
    <source>
        <dbReference type="Proteomes" id="UP001163105"/>
    </source>
</evidence>
<accession>A0AB34FIJ0</accession>
<dbReference type="AlphaFoldDB" id="A0AB34FIJ0"/>
<proteinExistence type="predicted"/>
<gene>
    <name evidence="1" type="ORF">O9K51_08636</name>
</gene>
<reference evidence="1" key="1">
    <citation type="submission" date="2023-01" db="EMBL/GenBank/DDBJ databases">
        <title>The growth and conidiation of Purpureocillium lavendulum are regulated by nitrogen source and histone H3K14 acetylation.</title>
        <authorList>
            <person name="Tang P."/>
            <person name="Han J."/>
            <person name="Zhang C."/>
            <person name="Tang P."/>
            <person name="Qi F."/>
            <person name="Zhang K."/>
            <person name="Liang L."/>
        </authorList>
    </citation>
    <scope>NUCLEOTIDE SEQUENCE</scope>
    <source>
        <strain evidence="1">YMF1.00683</strain>
    </source>
</reference>
<comment type="caution">
    <text evidence="1">The sequence shown here is derived from an EMBL/GenBank/DDBJ whole genome shotgun (WGS) entry which is preliminary data.</text>
</comment>
<dbReference type="EMBL" id="JAQHRD010000007">
    <property type="protein sequence ID" value="KAJ6439224.1"/>
    <property type="molecule type" value="Genomic_DNA"/>
</dbReference>
<keyword evidence="2" id="KW-1185">Reference proteome</keyword>
<protein>
    <submittedName>
        <fullName evidence="1">Uncharacterized protein</fullName>
    </submittedName>
</protein>
<evidence type="ECO:0000313" key="1">
    <source>
        <dbReference type="EMBL" id="KAJ6439224.1"/>
    </source>
</evidence>
<dbReference type="Proteomes" id="UP001163105">
    <property type="component" value="Unassembled WGS sequence"/>
</dbReference>